<sequence>MTRRLRAFKRWMRSQGIDWSDALELADSAVEGVSVWAFCDLREGDLVVTIPKLACLTIRTSKARDMIEGAGLAGCLGLAVALMYERSLGPESPWHGYLQLLPERECVPLVWSLEEVDSLLVGTELHKIVKQDKCFLYEDWKESIEPLILSRPLKLDPDSFGVEQYFSAKSLVSSRSFEIDGYHGFGMVPLADLFNHKTGAENVHFTSISSRSSSDDEGDGGICDESADDKLSDVDLSTRSSGEDPTVLEMIIVRHVEAGSEVFNTYGSMGNAALLHRYGFTEPDNPYDIVNIDLDLVIKWCSSSFSNRYARARLSLWRQLKYSGCTSQNSEYFEISFNGEPQIELLVLLYIIFLAEDAYEKLRYLIDSFEGVDESSNITNLIKITKSKCGETPGNISCHEAPEDVKELMLTENVCSSLIPLADMRESLYGSASLEDDKNRLRSCCHVKERKLYHSLVLRVSERTILGRLRAYASSNSKRKKRKLKEPKSKII</sequence>
<dbReference type="Gene3D" id="3.90.1410.10">
    <property type="entry name" value="set domain protein methyltransferase, domain 1"/>
    <property type="match status" value="1"/>
</dbReference>
<dbReference type="Proteomes" id="UP000504607">
    <property type="component" value="Chromosome 2"/>
</dbReference>
<keyword evidence="1" id="KW-0949">S-adenosyl-L-methionine</keyword>
<keyword evidence="1 5" id="KW-0489">Methyltransferase</keyword>
<organism evidence="4 5">
    <name type="scientific">Elaeis guineensis var. tenera</name>
    <name type="common">Oil palm</name>
    <dbReference type="NCBI Taxonomy" id="51953"/>
    <lineage>
        <taxon>Eukaryota</taxon>
        <taxon>Viridiplantae</taxon>
        <taxon>Streptophyta</taxon>
        <taxon>Embryophyta</taxon>
        <taxon>Tracheophyta</taxon>
        <taxon>Spermatophyta</taxon>
        <taxon>Magnoliopsida</taxon>
        <taxon>Liliopsida</taxon>
        <taxon>Arecaceae</taxon>
        <taxon>Arecoideae</taxon>
        <taxon>Cocoseae</taxon>
        <taxon>Elaeidinae</taxon>
        <taxon>Elaeis</taxon>
    </lineage>
</organism>
<dbReference type="GO" id="GO:0032259">
    <property type="term" value="P:methylation"/>
    <property type="evidence" value="ECO:0007669"/>
    <property type="project" value="UniProtKB-KW"/>
</dbReference>
<dbReference type="PIRSF" id="PIRSF011771">
    <property type="entry name" value="RMS1_SET"/>
    <property type="match status" value="1"/>
</dbReference>
<dbReference type="OrthoDB" id="441812at2759"/>
<feature type="region of interest" description="Disordered" evidence="2">
    <location>
        <begin position="207"/>
        <end position="228"/>
    </location>
</feature>
<dbReference type="PANTHER" id="PTHR13271:SF34">
    <property type="entry name" value="N-LYSINE METHYLTRANSFERASE SETD6"/>
    <property type="match status" value="1"/>
</dbReference>
<dbReference type="SUPFAM" id="SSF82199">
    <property type="entry name" value="SET domain"/>
    <property type="match status" value="1"/>
</dbReference>
<dbReference type="AlphaFoldDB" id="A0A6I9QQM1"/>
<comment type="function">
    <text evidence="1">Protein-lysine N-methyltransferase.</text>
</comment>
<dbReference type="InterPro" id="IPR011383">
    <property type="entry name" value="N-lys_methylase_SETD6"/>
</dbReference>
<dbReference type="GO" id="GO:0016279">
    <property type="term" value="F:protein-lysine N-methyltransferase activity"/>
    <property type="evidence" value="ECO:0007669"/>
    <property type="project" value="UniProtKB-UniRule"/>
</dbReference>
<accession>A0A6I9QQM1</accession>
<keyword evidence="1" id="KW-0539">Nucleus</keyword>
<dbReference type="FunCoup" id="A0A6I9QQM1">
    <property type="interactions" value="1012"/>
</dbReference>
<dbReference type="PROSITE" id="PS50280">
    <property type="entry name" value="SET"/>
    <property type="match status" value="1"/>
</dbReference>
<name>A0A6I9QQM1_ELAGV</name>
<evidence type="ECO:0000313" key="4">
    <source>
        <dbReference type="Proteomes" id="UP000504607"/>
    </source>
</evidence>
<dbReference type="EC" id="2.1.1.-" evidence="1"/>
<dbReference type="GO" id="GO:0005634">
    <property type="term" value="C:nucleus"/>
    <property type="evidence" value="ECO:0007669"/>
    <property type="project" value="UniProtKB-SubCell"/>
</dbReference>
<evidence type="ECO:0000256" key="1">
    <source>
        <dbReference type="PIRNR" id="PIRNR011771"/>
    </source>
</evidence>
<dbReference type="InterPro" id="IPR001214">
    <property type="entry name" value="SET_dom"/>
</dbReference>
<dbReference type="CDD" id="cd10527">
    <property type="entry name" value="SET_LSMT"/>
    <property type="match status" value="1"/>
</dbReference>
<evidence type="ECO:0000313" key="5">
    <source>
        <dbReference type="RefSeq" id="XP_010911821.1"/>
    </source>
</evidence>
<comment type="subcellular location">
    <subcellularLocation>
        <location evidence="1">Nucleus</location>
    </subcellularLocation>
</comment>
<keyword evidence="4" id="KW-1185">Reference proteome</keyword>
<comment type="similarity">
    <text evidence="1">Belongs to the class V-like SAM-binding methyltransferase superfamily. Histone-lysine methyltransferase family. SETD6 subfamily.</text>
</comment>
<gene>
    <name evidence="5" type="primary">LOC105037894</name>
</gene>
<dbReference type="FunFam" id="3.90.1410.10:FF:000019">
    <property type="entry name" value="N-lysine methyltransferase"/>
    <property type="match status" value="1"/>
</dbReference>
<dbReference type="InterPro" id="IPR050600">
    <property type="entry name" value="SETD3_SETD6_MTase"/>
</dbReference>
<dbReference type="GeneID" id="105037894"/>
<evidence type="ECO:0000256" key="2">
    <source>
        <dbReference type="SAM" id="MobiDB-lite"/>
    </source>
</evidence>
<feature type="domain" description="SET" evidence="3">
    <location>
        <begin position="21"/>
        <end position="267"/>
    </location>
</feature>
<dbReference type="InParanoid" id="A0A6I9QQM1"/>
<proteinExistence type="inferred from homology"/>
<keyword evidence="1" id="KW-0808">Transferase</keyword>
<dbReference type="PANTHER" id="PTHR13271">
    <property type="entry name" value="UNCHARACTERIZED PUTATIVE METHYLTRANSFERASE"/>
    <property type="match status" value="1"/>
</dbReference>
<evidence type="ECO:0000259" key="3">
    <source>
        <dbReference type="PROSITE" id="PS50280"/>
    </source>
</evidence>
<dbReference type="InterPro" id="IPR046341">
    <property type="entry name" value="SET_dom_sf"/>
</dbReference>
<dbReference type="KEGG" id="egu:105037894"/>
<protein>
    <recommendedName>
        <fullName evidence="1">N-lysine methyltransferase</fullName>
        <ecNumber evidence="1">2.1.1.-</ecNumber>
    </recommendedName>
</protein>
<dbReference type="RefSeq" id="XP_010911821.1">
    <property type="nucleotide sequence ID" value="XM_010913519.3"/>
</dbReference>
<reference evidence="5" key="1">
    <citation type="submission" date="2025-08" db="UniProtKB">
        <authorList>
            <consortium name="RefSeq"/>
        </authorList>
    </citation>
    <scope>IDENTIFICATION</scope>
</reference>